<evidence type="ECO:0000256" key="5">
    <source>
        <dbReference type="ARBA" id="ARBA00022685"/>
    </source>
</evidence>
<dbReference type="Pfam" id="PF00019">
    <property type="entry name" value="TGF_beta"/>
    <property type="match status" value="1"/>
</dbReference>
<feature type="chain" id="PRO_5042189647" description="TGF-beta family profile domain-containing protein" evidence="12">
    <location>
        <begin position="23"/>
        <end position="395"/>
    </location>
</feature>
<comment type="caution">
    <text evidence="14">The sequence shown here is derived from an EMBL/GenBank/DDBJ whole genome shotgun (WGS) entry which is preliminary data.</text>
</comment>
<keyword evidence="7 10" id="KW-0339">Growth factor</keyword>
<dbReference type="InterPro" id="IPR015615">
    <property type="entry name" value="TGF-beta-rel"/>
</dbReference>
<dbReference type="PANTHER" id="PTHR11848">
    <property type="entry name" value="TGF-BETA FAMILY"/>
    <property type="match status" value="1"/>
</dbReference>
<evidence type="ECO:0000256" key="10">
    <source>
        <dbReference type="RuleBase" id="RU000354"/>
    </source>
</evidence>
<keyword evidence="9" id="KW-0325">Glycoprotein</keyword>
<dbReference type="InterPro" id="IPR001839">
    <property type="entry name" value="TGF-b_C"/>
</dbReference>
<evidence type="ECO:0000256" key="12">
    <source>
        <dbReference type="SAM" id="SignalP"/>
    </source>
</evidence>
<accession>A0AAD7WMZ3</accession>
<dbReference type="SMART" id="SM00204">
    <property type="entry name" value="TGFB"/>
    <property type="match status" value="1"/>
</dbReference>
<feature type="signal peptide" evidence="12">
    <location>
        <begin position="1"/>
        <end position="22"/>
    </location>
</feature>
<organism evidence="14 15">
    <name type="scientific">Aldrovandia affinis</name>
    <dbReference type="NCBI Taxonomy" id="143900"/>
    <lineage>
        <taxon>Eukaryota</taxon>
        <taxon>Metazoa</taxon>
        <taxon>Chordata</taxon>
        <taxon>Craniata</taxon>
        <taxon>Vertebrata</taxon>
        <taxon>Euteleostomi</taxon>
        <taxon>Actinopterygii</taxon>
        <taxon>Neopterygii</taxon>
        <taxon>Teleostei</taxon>
        <taxon>Notacanthiformes</taxon>
        <taxon>Halosauridae</taxon>
        <taxon>Aldrovandia</taxon>
    </lineage>
</organism>
<sequence>MAGFVLGVLCSLLVCWIGAVSSESSSAELSLRKALLQRVRGSNGSGVGPLMSAPNFGYKSPGFRPNGYPLYMMQLYRTLTTGDGSRAAPVSATRSTSHGNPALHRSDSVLSLIAKSCIQVGEKWIITFDMSGVSASDRVQLSELRVRVPAFSAAQSVTVDIYHSTGRGCGQTRPCQERLLLGSFGAAPGATSNSWKVFNVTAMLNQGRGRRIQHFTTNRVMMVVFSKQRAAQNGQRAPTLIRAVEHSKYVTQERPTQEPAGRRYRRNHGSRESVRAAGGAVASFATAEVSQRPLCQKVDMWVDFEQIGWNDWIVYPKRYNAFRCQGECPSPVNENFEPTNHAYMQSLLKLHHPSRVPCPSCVPTRLSPLSMLYYENGEVVMRHHEDMVVEECGCH</sequence>
<dbReference type="Gene3D" id="2.10.90.10">
    <property type="entry name" value="Cystine-knot cytokines"/>
    <property type="match status" value="1"/>
</dbReference>
<dbReference type="GO" id="GO:0008083">
    <property type="term" value="F:growth factor activity"/>
    <property type="evidence" value="ECO:0007669"/>
    <property type="project" value="UniProtKB-KW"/>
</dbReference>
<dbReference type="EMBL" id="JAINUG010000066">
    <property type="protein sequence ID" value="KAJ8401999.1"/>
    <property type="molecule type" value="Genomic_DNA"/>
</dbReference>
<evidence type="ECO:0000256" key="9">
    <source>
        <dbReference type="ARBA" id="ARBA00023180"/>
    </source>
</evidence>
<proteinExistence type="inferred from homology"/>
<dbReference type="InterPro" id="IPR029034">
    <property type="entry name" value="Cystine-knot_cytokine"/>
</dbReference>
<keyword evidence="3" id="KW-0217">Developmental protein</keyword>
<keyword evidence="4" id="KW-0964">Secreted</keyword>
<reference evidence="14" key="1">
    <citation type="journal article" date="2023" name="Science">
        <title>Genome structures resolve the early diversification of teleost fishes.</title>
        <authorList>
            <person name="Parey E."/>
            <person name="Louis A."/>
            <person name="Montfort J."/>
            <person name="Bouchez O."/>
            <person name="Roques C."/>
            <person name="Iampietro C."/>
            <person name="Lluch J."/>
            <person name="Castinel A."/>
            <person name="Donnadieu C."/>
            <person name="Desvignes T."/>
            <person name="Floi Bucao C."/>
            <person name="Jouanno E."/>
            <person name="Wen M."/>
            <person name="Mejri S."/>
            <person name="Dirks R."/>
            <person name="Jansen H."/>
            <person name="Henkel C."/>
            <person name="Chen W.J."/>
            <person name="Zahm M."/>
            <person name="Cabau C."/>
            <person name="Klopp C."/>
            <person name="Thompson A.W."/>
            <person name="Robinson-Rechavi M."/>
            <person name="Braasch I."/>
            <person name="Lecointre G."/>
            <person name="Bobe J."/>
            <person name="Postlethwait J.H."/>
            <person name="Berthelot C."/>
            <person name="Roest Crollius H."/>
            <person name="Guiguen Y."/>
        </authorList>
    </citation>
    <scope>NUCLEOTIDE SEQUENCE</scope>
    <source>
        <strain evidence="14">NC1722</strain>
    </source>
</reference>
<comment type="subcellular location">
    <subcellularLocation>
        <location evidence="1">Secreted</location>
    </subcellularLocation>
</comment>
<comment type="similarity">
    <text evidence="2 10">Belongs to the TGF-beta family.</text>
</comment>
<evidence type="ECO:0000256" key="2">
    <source>
        <dbReference type="ARBA" id="ARBA00006656"/>
    </source>
</evidence>
<dbReference type="AlphaFoldDB" id="A0AAD7WMZ3"/>
<dbReference type="CDD" id="cd13759">
    <property type="entry name" value="TGF_beta_NODAL"/>
    <property type="match status" value="1"/>
</dbReference>
<evidence type="ECO:0000313" key="15">
    <source>
        <dbReference type="Proteomes" id="UP001221898"/>
    </source>
</evidence>
<keyword evidence="6 12" id="KW-0732">Signal</keyword>
<evidence type="ECO:0000256" key="6">
    <source>
        <dbReference type="ARBA" id="ARBA00022729"/>
    </source>
</evidence>
<dbReference type="PROSITE" id="PS51362">
    <property type="entry name" value="TGF_BETA_2"/>
    <property type="match status" value="1"/>
</dbReference>
<protein>
    <recommendedName>
        <fullName evidence="13">TGF-beta family profile domain-containing protein</fullName>
    </recommendedName>
</protein>
<evidence type="ECO:0000256" key="1">
    <source>
        <dbReference type="ARBA" id="ARBA00004613"/>
    </source>
</evidence>
<keyword evidence="8" id="KW-1015">Disulfide bond</keyword>
<dbReference type="PANTHER" id="PTHR11848:SF159">
    <property type="entry name" value="NODAL HOMOLOG"/>
    <property type="match status" value="1"/>
</dbReference>
<evidence type="ECO:0000256" key="7">
    <source>
        <dbReference type="ARBA" id="ARBA00023030"/>
    </source>
</evidence>
<dbReference type="SUPFAM" id="SSF57501">
    <property type="entry name" value="Cystine-knot cytokines"/>
    <property type="match status" value="1"/>
</dbReference>
<evidence type="ECO:0000256" key="3">
    <source>
        <dbReference type="ARBA" id="ARBA00022473"/>
    </source>
</evidence>
<name>A0AAD7WMZ3_9TELE</name>
<evidence type="ECO:0000259" key="13">
    <source>
        <dbReference type="PROSITE" id="PS51362"/>
    </source>
</evidence>
<evidence type="ECO:0000256" key="8">
    <source>
        <dbReference type="ARBA" id="ARBA00023157"/>
    </source>
</evidence>
<gene>
    <name evidence="14" type="ORF">AAFF_G00372340</name>
</gene>
<feature type="domain" description="TGF-beta family profile" evidence="13">
    <location>
        <begin position="263"/>
        <end position="395"/>
    </location>
</feature>
<dbReference type="PROSITE" id="PS00250">
    <property type="entry name" value="TGF_BETA_1"/>
    <property type="match status" value="1"/>
</dbReference>
<keyword evidence="5" id="KW-0165">Cleavage on pair of basic residues</keyword>
<keyword evidence="15" id="KW-1185">Reference proteome</keyword>
<evidence type="ECO:0000256" key="4">
    <source>
        <dbReference type="ARBA" id="ARBA00022525"/>
    </source>
</evidence>
<dbReference type="FunFam" id="2.10.90.10:FF:000026">
    <property type="entry name" value="Nodal homolog 3-A"/>
    <property type="match status" value="1"/>
</dbReference>
<dbReference type="Proteomes" id="UP001221898">
    <property type="component" value="Unassembled WGS sequence"/>
</dbReference>
<evidence type="ECO:0000313" key="14">
    <source>
        <dbReference type="EMBL" id="KAJ8401999.1"/>
    </source>
</evidence>
<dbReference type="GO" id="GO:0009888">
    <property type="term" value="P:tissue development"/>
    <property type="evidence" value="ECO:0007669"/>
    <property type="project" value="UniProtKB-ARBA"/>
</dbReference>
<feature type="region of interest" description="Disordered" evidence="11">
    <location>
        <begin position="250"/>
        <end position="271"/>
    </location>
</feature>
<dbReference type="InterPro" id="IPR017948">
    <property type="entry name" value="TGFb_CS"/>
</dbReference>
<dbReference type="GO" id="GO:0005125">
    <property type="term" value="F:cytokine activity"/>
    <property type="evidence" value="ECO:0007669"/>
    <property type="project" value="TreeGrafter"/>
</dbReference>
<evidence type="ECO:0000256" key="11">
    <source>
        <dbReference type="SAM" id="MobiDB-lite"/>
    </source>
</evidence>
<dbReference type="GO" id="GO:0007369">
    <property type="term" value="P:gastrulation"/>
    <property type="evidence" value="ECO:0007669"/>
    <property type="project" value="UniProtKB-ARBA"/>
</dbReference>
<dbReference type="GO" id="GO:0005615">
    <property type="term" value="C:extracellular space"/>
    <property type="evidence" value="ECO:0007669"/>
    <property type="project" value="TreeGrafter"/>
</dbReference>